<feature type="transmembrane region" description="Helical" evidence="1">
    <location>
        <begin position="34"/>
        <end position="52"/>
    </location>
</feature>
<organism evidence="2">
    <name type="scientific">Pseudomonas putida</name>
    <name type="common">Arthrobacter siderocapsulatus</name>
    <dbReference type="NCBI Taxonomy" id="303"/>
    <lineage>
        <taxon>Bacteria</taxon>
        <taxon>Pseudomonadati</taxon>
        <taxon>Pseudomonadota</taxon>
        <taxon>Gammaproteobacteria</taxon>
        <taxon>Pseudomonadales</taxon>
        <taxon>Pseudomonadaceae</taxon>
        <taxon>Pseudomonas</taxon>
    </lineage>
</organism>
<accession>A0A1B2F7N5</accession>
<keyword evidence="1" id="KW-0472">Membrane</keyword>
<dbReference type="EMBL" id="CP016634">
    <property type="protein sequence ID" value="ANY88230.1"/>
    <property type="molecule type" value="Genomic_DNA"/>
</dbReference>
<evidence type="ECO:0000313" key="2">
    <source>
        <dbReference type="EMBL" id="ANY88230.1"/>
    </source>
</evidence>
<reference evidence="2" key="1">
    <citation type="submission" date="2016-07" db="EMBL/GenBank/DDBJ databases">
        <title>New class B carbapenemase carried by novel plasmid in Pseudomonas putida enviromental strain in eastern Amazonia.</title>
        <authorList>
            <person name="Souza C.O."/>
            <person name="Lima K.V."/>
            <person name="Brasiliense D.M."/>
            <person name="Perez-Chaparro P.J."/>
            <person name="Mamizuka E.M."/>
            <person name="Lima M.O."/>
            <person name="Lima L.N."/>
            <person name="McCulloch J.A."/>
        </authorList>
    </citation>
    <scope>NUCLEOTIDE SEQUENCE [LARGE SCALE GENOMIC DNA]</scope>
    <source>
        <strain evidence="2">IEC33019</strain>
    </source>
</reference>
<protein>
    <submittedName>
        <fullName evidence="2">Uncharacterized protein</fullName>
    </submittedName>
</protein>
<keyword evidence="1" id="KW-0812">Transmembrane</keyword>
<evidence type="ECO:0000256" key="1">
    <source>
        <dbReference type="SAM" id="Phobius"/>
    </source>
</evidence>
<gene>
    <name evidence="2" type="ORF">IEC33019_2686</name>
</gene>
<feature type="transmembrane region" description="Helical" evidence="1">
    <location>
        <begin position="64"/>
        <end position="90"/>
    </location>
</feature>
<feature type="transmembrane region" description="Helical" evidence="1">
    <location>
        <begin position="6"/>
        <end position="27"/>
    </location>
</feature>
<keyword evidence="1" id="KW-1133">Transmembrane helix</keyword>
<proteinExistence type="predicted"/>
<feature type="transmembrane region" description="Helical" evidence="1">
    <location>
        <begin position="102"/>
        <end position="121"/>
    </location>
</feature>
<dbReference type="AlphaFoldDB" id="A0A1B2F7N5"/>
<feature type="transmembrane region" description="Helical" evidence="1">
    <location>
        <begin position="157"/>
        <end position="185"/>
    </location>
</feature>
<name>A0A1B2F7N5_PSEPU</name>
<sequence>MDDSPMQKSGYLCLAFMIAVGFPSFFLDREMMTASLLAIAAFSFGYFVFYLIRHKLYHGMLQGILLSLLVIAFSFVPVLGWIVLIGFVLYNIAKAVEGLKVLMPDVLASALIYGLLTARVAFDVRDLLAIAILALIYLCVCVQYCRRLQGLGTEQALFKMSIMWLSIPFVVLTIVSIVSALGNLFRTVSSTFTRTVLTPQTVSAHMRAGVQVAEYTRNVQATMTQTVTQVVPGAGATIAGAAGGLAGDVKDAKGKV</sequence>
<feature type="transmembrane region" description="Helical" evidence="1">
    <location>
        <begin position="127"/>
        <end position="145"/>
    </location>
</feature>